<dbReference type="PANTHER" id="PTHR36530">
    <property type="entry name" value="INHIBITOR OF CYSTEINE PEPTIDASE"/>
    <property type="match status" value="1"/>
</dbReference>
<feature type="signal peptide" evidence="3">
    <location>
        <begin position="1"/>
        <end position="25"/>
    </location>
</feature>
<evidence type="ECO:0000256" key="1">
    <source>
        <dbReference type="ARBA" id="ARBA00022690"/>
    </source>
</evidence>
<evidence type="ECO:0000259" key="4">
    <source>
        <dbReference type="Pfam" id="PF09394"/>
    </source>
</evidence>
<evidence type="ECO:0000256" key="2">
    <source>
        <dbReference type="ARBA" id="ARBA00022704"/>
    </source>
</evidence>
<dbReference type="InterPro" id="IPR036331">
    <property type="entry name" value="Chagasin-like_sf"/>
</dbReference>
<accession>A0A9E6XZ33</accession>
<dbReference type="EMBL" id="CP087164">
    <property type="protein sequence ID" value="UGS36607.1"/>
    <property type="molecule type" value="Genomic_DNA"/>
</dbReference>
<evidence type="ECO:0000313" key="5">
    <source>
        <dbReference type="EMBL" id="UGS36607.1"/>
    </source>
</evidence>
<dbReference type="InterPro" id="IPR018990">
    <property type="entry name" value="Prot_inh_I42_chagasin"/>
</dbReference>
<dbReference type="RefSeq" id="WP_259310676.1">
    <property type="nucleotide sequence ID" value="NZ_CP087164.1"/>
</dbReference>
<reference evidence="5" key="1">
    <citation type="journal article" date="2022" name="Int. J. Syst. Evol. Microbiol.">
        <title>Pseudomonas aegrilactucae sp. nov. and Pseudomonas morbosilactucae sp. nov., pathogens causing bacterial rot of lettuce in Japan.</title>
        <authorList>
            <person name="Sawada H."/>
            <person name="Fujikawa T."/>
            <person name="Satou M."/>
        </authorList>
    </citation>
    <scope>NUCLEOTIDE SEQUENCE</scope>
    <source>
        <strain evidence="5">0166_1</strain>
    </source>
</reference>
<feature type="chain" id="PRO_5038738423" description="Proteinase inhibitor I42 chagasin domain-containing protein" evidence="3">
    <location>
        <begin position="26"/>
        <end position="134"/>
    </location>
</feature>
<evidence type="ECO:0000256" key="3">
    <source>
        <dbReference type="SAM" id="SignalP"/>
    </source>
</evidence>
<evidence type="ECO:0000313" key="6">
    <source>
        <dbReference type="Proteomes" id="UP001162834"/>
    </source>
</evidence>
<keyword evidence="3" id="KW-0732">Signal</keyword>
<gene>
    <name evidence="5" type="ORF">DSM104329_03015</name>
</gene>
<organism evidence="5 6">
    <name type="scientific">Capillimicrobium parvum</name>
    <dbReference type="NCBI Taxonomy" id="2884022"/>
    <lineage>
        <taxon>Bacteria</taxon>
        <taxon>Bacillati</taxon>
        <taxon>Actinomycetota</taxon>
        <taxon>Thermoleophilia</taxon>
        <taxon>Solirubrobacterales</taxon>
        <taxon>Capillimicrobiaceae</taxon>
        <taxon>Capillimicrobium</taxon>
    </lineage>
</organism>
<feature type="domain" description="Proteinase inhibitor I42 chagasin" evidence="4">
    <location>
        <begin position="40"/>
        <end position="127"/>
    </location>
</feature>
<dbReference type="PANTHER" id="PTHR36530:SF1">
    <property type="entry name" value="AMOEBIASIN-1"/>
    <property type="match status" value="1"/>
</dbReference>
<dbReference type="SUPFAM" id="SSF141066">
    <property type="entry name" value="ICP-like"/>
    <property type="match status" value="1"/>
</dbReference>
<keyword evidence="1" id="KW-0646">Protease inhibitor</keyword>
<protein>
    <recommendedName>
        <fullName evidence="4">Proteinase inhibitor I42 chagasin domain-containing protein</fullName>
    </recommendedName>
</protein>
<name>A0A9E6XZ33_9ACTN</name>
<sequence length="134" mass="14321">MHGRRLTAAALGAAALMVAAAPADARQVDVTESMSGTTVTVRTGDTIRISLPANETTGYRWGLVKRPDRSVARITRRHYRPDGGGMPGAGGTQIFRLRSTRSGRTRIAVAYAQVGSGTVGDTFSLRIRVRPRLS</sequence>
<dbReference type="Gene3D" id="2.60.40.2020">
    <property type="match status" value="1"/>
</dbReference>
<dbReference type="KEGG" id="sbae:DSM104329_03015"/>
<keyword evidence="2" id="KW-0789">Thiol protease inhibitor</keyword>
<dbReference type="Proteomes" id="UP001162834">
    <property type="component" value="Chromosome"/>
</dbReference>
<keyword evidence="6" id="KW-1185">Reference proteome</keyword>
<proteinExistence type="predicted"/>
<dbReference type="GO" id="GO:0004869">
    <property type="term" value="F:cysteine-type endopeptidase inhibitor activity"/>
    <property type="evidence" value="ECO:0007669"/>
    <property type="project" value="UniProtKB-KW"/>
</dbReference>
<dbReference type="InterPro" id="IPR052781">
    <property type="entry name" value="Cys_protease_inhibitor_I42"/>
</dbReference>
<dbReference type="Pfam" id="PF09394">
    <property type="entry name" value="Inhibitor_I42"/>
    <property type="match status" value="1"/>
</dbReference>
<dbReference type="AlphaFoldDB" id="A0A9E6XZ33"/>